<evidence type="ECO:0000256" key="1">
    <source>
        <dbReference type="ARBA" id="ARBA00022908"/>
    </source>
</evidence>
<comment type="caution">
    <text evidence="5">The sequence shown here is derived from an EMBL/GenBank/DDBJ whole genome shotgun (WGS) entry which is preliminary data.</text>
</comment>
<proteinExistence type="predicted"/>
<dbReference type="GO" id="GO:0003677">
    <property type="term" value="F:DNA binding"/>
    <property type="evidence" value="ECO:0007669"/>
    <property type="project" value="UniProtKB-UniRule"/>
</dbReference>
<evidence type="ECO:0000256" key="3">
    <source>
        <dbReference type="PROSITE-ProRule" id="PRU01248"/>
    </source>
</evidence>
<evidence type="ECO:0000313" key="5">
    <source>
        <dbReference type="EMBL" id="ETR68068.1"/>
    </source>
</evidence>
<dbReference type="EMBL" id="ATBP01001090">
    <property type="protein sequence ID" value="ETR68068.1"/>
    <property type="molecule type" value="Genomic_DNA"/>
</dbReference>
<sequence length="82" mass="9402">MNFLDNEAVQELLNKFLKQKKPSTSKVYRSEIKQFSDFYQGNIHSLSEKDIINYRDSLLSTVTPGTLARKISIINKFSGTKS</sequence>
<dbReference type="PROSITE" id="PS51900">
    <property type="entry name" value="CB"/>
    <property type="match status" value="1"/>
</dbReference>
<gene>
    <name evidence="5" type="ORF">OMM_10909</name>
</gene>
<keyword evidence="2 3" id="KW-0238">DNA-binding</keyword>
<dbReference type="Proteomes" id="UP000189670">
    <property type="component" value="Unassembled WGS sequence"/>
</dbReference>
<dbReference type="GO" id="GO:0015074">
    <property type="term" value="P:DNA integration"/>
    <property type="evidence" value="ECO:0007669"/>
    <property type="project" value="UniProtKB-KW"/>
</dbReference>
<organism evidence="5 6">
    <name type="scientific">Candidatus Magnetoglobus multicellularis str. Araruama</name>
    <dbReference type="NCBI Taxonomy" id="890399"/>
    <lineage>
        <taxon>Bacteria</taxon>
        <taxon>Pseudomonadati</taxon>
        <taxon>Thermodesulfobacteriota</taxon>
        <taxon>Desulfobacteria</taxon>
        <taxon>Desulfobacterales</taxon>
        <taxon>Desulfobacteraceae</taxon>
        <taxon>Candidatus Magnetoglobus</taxon>
    </lineage>
</organism>
<dbReference type="InterPro" id="IPR010998">
    <property type="entry name" value="Integrase_recombinase_N"/>
</dbReference>
<accession>A0A1V1NZU2</accession>
<dbReference type="InterPro" id="IPR044068">
    <property type="entry name" value="CB"/>
</dbReference>
<evidence type="ECO:0000313" key="6">
    <source>
        <dbReference type="Proteomes" id="UP000189670"/>
    </source>
</evidence>
<keyword evidence="1" id="KW-0229">DNA integration</keyword>
<reference evidence="6" key="1">
    <citation type="submission" date="2012-11" db="EMBL/GenBank/DDBJ databases">
        <authorList>
            <person name="Lucero-Rivera Y.E."/>
            <person name="Tovar-Ramirez D."/>
        </authorList>
    </citation>
    <scope>NUCLEOTIDE SEQUENCE [LARGE SCALE GENOMIC DNA]</scope>
    <source>
        <strain evidence="6">Araruama</strain>
    </source>
</reference>
<name>A0A1V1NZU2_9BACT</name>
<dbReference type="AlphaFoldDB" id="A0A1V1NZU2"/>
<dbReference type="InterPro" id="IPR004107">
    <property type="entry name" value="Integrase_SAM-like_N"/>
</dbReference>
<feature type="domain" description="Core-binding (CB)" evidence="4">
    <location>
        <begin position="7"/>
        <end position="82"/>
    </location>
</feature>
<dbReference type="Gene3D" id="1.10.150.130">
    <property type="match status" value="1"/>
</dbReference>
<evidence type="ECO:0000256" key="2">
    <source>
        <dbReference type="ARBA" id="ARBA00023125"/>
    </source>
</evidence>
<evidence type="ECO:0000259" key="4">
    <source>
        <dbReference type="PROSITE" id="PS51900"/>
    </source>
</evidence>
<dbReference type="Pfam" id="PF13495">
    <property type="entry name" value="Phage_int_SAM_4"/>
    <property type="match status" value="1"/>
</dbReference>
<protein>
    <recommendedName>
        <fullName evidence="4">Core-binding (CB) domain-containing protein</fullName>
    </recommendedName>
</protein>